<evidence type="ECO:0000256" key="1">
    <source>
        <dbReference type="SAM" id="Phobius"/>
    </source>
</evidence>
<proteinExistence type="predicted"/>
<dbReference type="Proteomes" id="UP000177968">
    <property type="component" value="Unassembled WGS sequence"/>
</dbReference>
<dbReference type="EMBL" id="MFMO01000037">
    <property type="protein sequence ID" value="OGG87110.1"/>
    <property type="molecule type" value="Genomic_DNA"/>
</dbReference>
<evidence type="ECO:0000313" key="2">
    <source>
        <dbReference type="EMBL" id="OGG87110.1"/>
    </source>
</evidence>
<gene>
    <name evidence="2" type="ORF">A3H15_02625</name>
</gene>
<feature type="transmembrane region" description="Helical" evidence="1">
    <location>
        <begin position="143"/>
        <end position="161"/>
    </location>
</feature>
<feature type="transmembrane region" description="Helical" evidence="1">
    <location>
        <begin position="72"/>
        <end position="90"/>
    </location>
</feature>
<protein>
    <submittedName>
        <fullName evidence="2">Uncharacterized protein</fullName>
    </submittedName>
</protein>
<comment type="caution">
    <text evidence="2">The sequence shown here is derived from an EMBL/GenBank/DDBJ whole genome shotgun (WGS) entry which is preliminary data.</text>
</comment>
<feature type="transmembrane region" description="Helical" evidence="1">
    <location>
        <begin position="12"/>
        <end position="32"/>
    </location>
</feature>
<sequence length="163" mass="17721">MNVDVVIGFMESIPVDWMLIGAFMVFSAFDVLRNGVGRLSALSLALPASLLVVSFFPQAVFLGSFAEQLATPLLQAMVFLIFSAALYLLVRRMDSPYRGEYGQPLQALLAGCAGAAILLVVWFHVPALASLWQFGGDVTAVFSGPYAFWWLLGSYATLAFIRS</sequence>
<accession>A0A1F6FMP3</accession>
<reference evidence="2 3" key="1">
    <citation type="journal article" date="2016" name="Nat. Commun.">
        <title>Thousands of microbial genomes shed light on interconnected biogeochemical processes in an aquifer system.</title>
        <authorList>
            <person name="Anantharaman K."/>
            <person name="Brown C.T."/>
            <person name="Hug L.A."/>
            <person name="Sharon I."/>
            <person name="Castelle C.J."/>
            <person name="Probst A.J."/>
            <person name="Thomas B.C."/>
            <person name="Singh A."/>
            <person name="Wilkins M.J."/>
            <person name="Karaoz U."/>
            <person name="Brodie E.L."/>
            <person name="Williams K.H."/>
            <person name="Hubbard S.S."/>
            <person name="Banfield J.F."/>
        </authorList>
    </citation>
    <scope>NUCLEOTIDE SEQUENCE [LARGE SCALE GENOMIC DNA]</scope>
</reference>
<keyword evidence="1" id="KW-1133">Transmembrane helix</keyword>
<feature type="transmembrane region" description="Helical" evidence="1">
    <location>
        <begin position="102"/>
        <end position="123"/>
    </location>
</feature>
<keyword evidence="1" id="KW-0472">Membrane</keyword>
<feature type="transmembrane region" description="Helical" evidence="1">
    <location>
        <begin position="44"/>
        <end position="66"/>
    </location>
</feature>
<name>A0A1F6FMP3_9BACT</name>
<evidence type="ECO:0000313" key="3">
    <source>
        <dbReference type="Proteomes" id="UP000177968"/>
    </source>
</evidence>
<keyword evidence="1" id="KW-0812">Transmembrane</keyword>
<dbReference type="AlphaFoldDB" id="A0A1F6FMP3"/>
<organism evidence="2 3">
    <name type="scientific">Candidatus Kaiserbacteria bacterium RIFCSPLOWO2_12_FULL_50_28</name>
    <dbReference type="NCBI Taxonomy" id="1798527"/>
    <lineage>
        <taxon>Bacteria</taxon>
        <taxon>Candidatus Kaiseribacteriota</taxon>
    </lineage>
</organism>